<evidence type="ECO:0000313" key="2">
    <source>
        <dbReference type="Proteomes" id="UP001222800"/>
    </source>
</evidence>
<keyword evidence="1" id="KW-0378">Hydrolase</keyword>
<dbReference type="InterPro" id="IPR029062">
    <property type="entry name" value="Class_I_gatase-like"/>
</dbReference>
<organism evidence="1 2">
    <name type="scientific">Tepidibacter hydrothermalis</name>
    <dbReference type="NCBI Taxonomy" id="3036126"/>
    <lineage>
        <taxon>Bacteria</taxon>
        <taxon>Bacillati</taxon>
        <taxon>Bacillota</taxon>
        <taxon>Clostridia</taxon>
        <taxon>Peptostreptococcales</taxon>
        <taxon>Peptostreptococcaceae</taxon>
        <taxon>Tepidibacter</taxon>
    </lineage>
</organism>
<dbReference type="InterPro" id="IPR011697">
    <property type="entry name" value="Peptidase_C26"/>
</dbReference>
<dbReference type="GO" id="GO:0016787">
    <property type="term" value="F:hydrolase activity"/>
    <property type="evidence" value="ECO:0007669"/>
    <property type="project" value="UniProtKB-KW"/>
</dbReference>
<reference evidence="1 2" key="1">
    <citation type="submission" date="2023-03" db="EMBL/GenBank/DDBJ databases">
        <title>Complete genome sequence of Tepidibacter sp. SWIR-1, isolated from a deep-sea hydrothermal vent.</title>
        <authorList>
            <person name="Li X."/>
        </authorList>
    </citation>
    <scope>NUCLEOTIDE SEQUENCE [LARGE SCALE GENOMIC DNA]</scope>
    <source>
        <strain evidence="1 2">SWIR-1</strain>
    </source>
</reference>
<name>A0ABY8EBL9_9FIRM</name>
<keyword evidence="2" id="KW-1185">Reference proteome</keyword>
<dbReference type="PANTHER" id="PTHR43235:SF1">
    <property type="entry name" value="GLUTAMINE AMIDOTRANSFERASE PB2B2.05-RELATED"/>
    <property type="match status" value="1"/>
</dbReference>
<dbReference type="RefSeq" id="WP_277731101.1">
    <property type="nucleotide sequence ID" value="NZ_CP120733.1"/>
</dbReference>
<evidence type="ECO:0000313" key="1">
    <source>
        <dbReference type="EMBL" id="WFD09179.1"/>
    </source>
</evidence>
<accession>A0ABY8EBL9</accession>
<dbReference type="CDD" id="cd01745">
    <property type="entry name" value="GATase1_2"/>
    <property type="match status" value="1"/>
</dbReference>
<dbReference type="Gene3D" id="3.40.50.880">
    <property type="match status" value="1"/>
</dbReference>
<dbReference type="Proteomes" id="UP001222800">
    <property type="component" value="Chromosome"/>
</dbReference>
<proteinExistence type="predicted"/>
<dbReference type="SUPFAM" id="SSF52317">
    <property type="entry name" value="Class I glutamine amidotransferase-like"/>
    <property type="match status" value="1"/>
</dbReference>
<dbReference type="InterPro" id="IPR044668">
    <property type="entry name" value="PuuD-like"/>
</dbReference>
<dbReference type="PANTHER" id="PTHR43235">
    <property type="entry name" value="GLUTAMINE AMIDOTRANSFERASE PB2B2.05-RELATED"/>
    <property type="match status" value="1"/>
</dbReference>
<dbReference type="PROSITE" id="PS51273">
    <property type="entry name" value="GATASE_TYPE_1"/>
    <property type="match status" value="1"/>
</dbReference>
<dbReference type="EMBL" id="CP120733">
    <property type="protein sequence ID" value="WFD09179.1"/>
    <property type="molecule type" value="Genomic_DNA"/>
</dbReference>
<gene>
    <name evidence="1" type="ORF">P4S50_12375</name>
</gene>
<sequence>MKPIIGITTFLESKAKQTYDSVNHNYIKSVYLAGGIPVLIPIVEDEEIVNNYLKSIDGLILSGGEDVSPLMYGENPTEKVQMICAQRDKFEKELFLEALKLNIPVLGICRGMQVMNVALGGTLYQDINTQIENSLGHYQKDTPANNLYHQIKIDDESILFDIFDEEKISINSFHHQSVKKIGNGLKEIAWSVDGVVEGIEHISKDFALGVQWHPEDLAVKYPDFLNLFKALVQACTPY</sequence>
<dbReference type="Pfam" id="PF07722">
    <property type="entry name" value="Peptidase_C26"/>
    <property type="match status" value="1"/>
</dbReference>
<protein>
    <submittedName>
        <fullName evidence="1">Gamma-glutamyl-gamma-aminobutyrate hydrolase family protein</fullName>
    </submittedName>
</protein>